<evidence type="ECO:0000256" key="2">
    <source>
        <dbReference type="ARBA" id="ARBA00004167"/>
    </source>
</evidence>
<evidence type="ECO:0000256" key="5">
    <source>
        <dbReference type="ARBA" id="ARBA00022617"/>
    </source>
</evidence>
<evidence type="ECO:0000256" key="12">
    <source>
        <dbReference type="ARBA" id="ARBA00023033"/>
    </source>
</evidence>
<evidence type="ECO:0000256" key="7">
    <source>
        <dbReference type="ARBA" id="ARBA00022723"/>
    </source>
</evidence>
<evidence type="ECO:0000256" key="11">
    <source>
        <dbReference type="ARBA" id="ARBA00023004"/>
    </source>
</evidence>
<evidence type="ECO:0000256" key="9">
    <source>
        <dbReference type="ARBA" id="ARBA00022989"/>
    </source>
</evidence>
<sequence>MVVSQQRAGGAREVFISATPLRLLTKLPPFNVHPVQRIDMEVPPLPLLLGSLAVSAAVWYFLFVYGGAAAGKRPLPPGPRGWPVLGNLPQLGDKPHQTMCALAREYGPLFRLRFGCAEVVVAASAAVAAQFLRGLDANFSNRPPNSGAEHVAYNYQDLVFAPYGARWRALRKLCALHLFSAKALDGLRAVREGEIALMVRNLARQGVAQPVSIGQEANICATNTLARATIGRRVFAVYGSEGAKEFKDMVVELMQLAGVFNVGDFVPALRWLDPQGVVAKMKRLHRRYDDMMNGFIKERKAGAKPDGLAAGGDDGNDLLSVLLARMREEEQLDGHGENITEIDIKALLLNLFTAGTDTTSSTVEWALAELIRHPDVLAEAQRELDAVVGKDRLVSESDLPRLPFLAAVIKETFRLHPPTPLSLPREAAADCEVDGYRIPKGTTLLVNVWAISRDPVLWSDPLEYQPARFLPGGGHADVDVKGSDFGLIPFGAGRRICAGLSWGLQMVTLMTATLVQGFDWTLPGGASPDKLNMEESYGLTLQRAVLLMVHPAPRLLPSAYAV</sequence>
<dbReference type="Pfam" id="PF00067">
    <property type="entry name" value="p450"/>
    <property type="match status" value="1"/>
</dbReference>
<evidence type="ECO:0000256" key="13">
    <source>
        <dbReference type="ARBA" id="ARBA00023136"/>
    </source>
</evidence>
<comment type="catalytic activity">
    <reaction evidence="15">
        <text>a 3'-unsubstituted flavone + reduced [NADPH--hemoprotein reductase] + O2 = a 3'-hydroxyflavone + oxidized [NADPH--hemoprotein reductase] + H2O + H(+)</text>
        <dbReference type="Rhea" id="RHEA:16337"/>
        <dbReference type="Rhea" id="RHEA-COMP:11964"/>
        <dbReference type="Rhea" id="RHEA-COMP:11965"/>
        <dbReference type="ChEBI" id="CHEBI:15377"/>
        <dbReference type="ChEBI" id="CHEBI:15378"/>
        <dbReference type="ChEBI" id="CHEBI:15379"/>
        <dbReference type="ChEBI" id="CHEBI:27741"/>
        <dbReference type="ChEBI" id="CHEBI:57618"/>
        <dbReference type="ChEBI" id="CHEBI:58210"/>
        <dbReference type="ChEBI" id="CHEBI:138726"/>
        <dbReference type="EC" id="1.14.14.82"/>
    </reaction>
</comment>
<evidence type="ECO:0000256" key="10">
    <source>
        <dbReference type="ARBA" id="ARBA00023002"/>
    </source>
</evidence>
<dbReference type="GO" id="GO:0016711">
    <property type="term" value="F:flavonoid 3'-monooxygenase activity"/>
    <property type="evidence" value="ECO:0007669"/>
    <property type="project" value="UniProtKB-EC"/>
</dbReference>
<gene>
    <name evidence="19" type="ORF">GUJ93_ZPchr0010g10235</name>
</gene>
<dbReference type="PROSITE" id="PS00086">
    <property type="entry name" value="CYTOCHROME_P450"/>
    <property type="match status" value="1"/>
</dbReference>
<comment type="subcellular location">
    <subcellularLocation>
        <location evidence="2">Membrane</location>
        <topology evidence="2">Single-pass membrane protein</topology>
    </subcellularLocation>
</comment>
<dbReference type="InterPro" id="IPR017972">
    <property type="entry name" value="Cyt_P450_CS"/>
</dbReference>
<evidence type="ECO:0000256" key="6">
    <source>
        <dbReference type="ARBA" id="ARBA00022692"/>
    </source>
</evidence>
<dbReference type="FunFam" id="1.10.630.10:FF:000056">
    <property type="entry name" value="Red aleurone1"/>
    <property type="match status" value="1"/>
</dbReference>
<keyword evidence="20" id="KW-1185">Reference proteome</keyword>
<feature type="transmembrane region" description="Helical" evidence="18">
    <location>
        <begin position="47"/>
        <end position="70"/>
    </location>
</feature>
<comment type="similarity">
    <text evidence="4 17">Belongs to the cytochrome P450 family.</text>
</comment>
<keyword evidence="12 17" id="KW-0503">Monooxygenase</keyword>
<comment type="cofactor">
    <cofactor evidence="1">
        <name>heme</name>
        <dbReference type="ChEBI" id="CHEBI:30413"/>
    </cofactor>
</comment>
<dbReference type="EMBL" id="JAAALK010000082">
    <property type="protein sequence ID" value="KAG8088387.1"/>
    <property type="molecule type" value="Genomic_DNA"/>
</dbReference>
<keyword evidence="7 17" id="KW-0479">Metal-binding</keyword>
<keyword evidence="8" id="KW-0521">NADP</keyword>
<dbReference type="GO" id="GO:0005506">
    <property type="term" value="F:iron ion binding"/>
    <property type="evidence" value="ECO:0007669"/>
    <property type="project" value="InterPro"/>
</dbReference>
<proteinExistence type="inferred from homology"/>
<dbReference type="EC" id="1.14.14.82" evidence="16"/>
<keyword evidence="13 18" id="KW-0472">Membrane</keyword>
<keyword evidence="6 18" id="KW-0812">Transmembrane</keyword>
<keyword evidence="9 18" id="KW-1133">Transmembrane helix</keyword>
<name>A0A8J5WGI7_ZIZPA</name>
<reference evidence="19" key="1">
    <citation type="journal article" date="2021" name="bioRxiv">
        <title>Whole Genome Assembly and Annotation of Northern Wild Rice, Zizania palustris L., Supports a Whole Genome Duplication in the Zizania Genus.</title>
        <authorList>
            <person name="Haas M."/>
            <person name="Kono T."/>
            <person name="Macchietto M."/>
            <person name="Millas R."/>
            <person name="McGilp L."/>
            <person name="Shao M."/>
            <person name="Duquette J."/>
            <person name="Hirsch C.N."/>
            <person name="Kimball J."/>
        </authorList>
    </citation>
    <scope>NUCLEOTIDE SEQUENCE</scope>
    <source>
        <tissue evidence="19">Fresh leaf tissue</tissue>
    </source>
</reference>
<protein>
    <recommendedName>
        <fullName evidence="16">flavonoid 3'-monooxygenase</fullName>
        <ecNumber evidence="16">1.14.14.82</ecNumber>
    </recommendedName>
</protein>
<evidence type="ECO:0000313" key="19">
    <source>
        <dbReference type="EMBL" id="KAG8088387.1"/>
    </source>
</evidence>
<dbReference type="OrthoDB" id="2789670at2759"/>
<keyword evidence="14" id="KW-0284">Flavonoid biosynthesis</keyword>
<keyword evidence="10 17" id="KW-0560">Oxidoreductase</keyword>
<evidence type="ECO:0000256" key="16">
    <source>
        <dbReference type="ARBA" id="ARBA00066562"/>
    </source>
</evidence>
<evidence type="ECO:0000256" key="8">
    <source>
        <dbReference type="ARBA" id="ARBA00022857"/>
    </source>
</evidence>
<comment type="caution">
    <text evidence="19">The sequence shown here is derived from an EMBL/GenBank/DDBJ whole genome shotgun (WGS) entry which is preliminary data.</text>
</comment>
<evidence type="ECO:0000256" key="18">
    <source>
        <dbReference type="SAM" id="Phobius"/>
    </source>
</evidence>
<evidence type="ECO:0000256" key="1">
    <source>
        <dbReference type="ARBA" id="ARBA00001971"/>
    </source>
</evidence>
<dbReference type="GO" id="GO:0020037">
    <property type="term" value="F:heme binding"/>
    <property type="evidence" value="ECO:0007669"/>
    <property type="project" value="InterPro"/>
</dbReference>
<comment type="pathway">
    <text evidence="3">Secondary metabolite biosynthesis; flavonoid biosynthesis.</text>
</comment>
<organism evidence="19 20">
    <name type="scientific">Zizania palustris</name>
    <name type="common">Northern wild rice</name>
    <dbReference type="NCBI Taxonomy" id="103762"/>
    <lineage>
        <taxon>Eukaryota</taxon>
        <taxon>Viridiplantae</taxon>
        <taxon>Streptophyta</taxon>
        <taxon>Embryophyta</taxon>
        <taxon>Tracheophyta</taxon>
        <taxon>Spermatophyta</taxon>
        <taxon>Magnoliopsida</taxon>
        <taxon>Liliopsida</taxon>
        <taxon>Poales</taxon>
        <taxon>Poaceae</taxon>
        <taxon>BOP clade</taxon>
        <taxon>Oryzoideae</taxon>
        <taxon>Oryzeae</taxon>
        <taxon>Zizaniinae</taxon>
        <taxon>Zizania</taxon>
    </lineage>
</organism>
<dbReference type="GO" id="GO:0009813">
    <property type="term" value="P:flavonoid biosynthetic process"/>
    <property type="evidence" value="ECO:0007669"/>
    <property type="project" value="UniProtKB-KW"/>
</dbReference>
<dbReference type="PANTHER" id="PTHR47944:SF18">
    <property type="entry name" value="FLAVONOID 3'-MONOOXYGENASE"/>
    <property type="match status" value="1"/>
</dbReference>
<evidence type="ECO:0000256" key="17">
    <source>
        <dbReference type="RuleBase" id="RU000461"/>
    </source>
</evidence>
<dbReference type="InterPro" id="IPR001128">
    <property type="entry name" value="Cyt_P450"/>
</dbReference>
<dbReference type="PANTHER" id="PTHR47944">
    <property type="entry name" value="CYTOCHROME P450 98A9"/>
    <property type="match status" value="1"/>
</dbReference>
<dbReference type="GO" id="GO:0016020">
    <property type="term" value="C:membrane"/>
    <property type="evidence" value="ECO:0007669"/>
    <property type="project" value="UniProtKB-SubCell"/>
</dbReference>
<accession>A0A8J5WGI7</accession>
<dbReference type="Proteomes" id="UP000729402">
    <property type="component" value="Unassembled WGS sequence"/>
</dbReference>
<evidence type="ECO:0000256" key="15">
    <source>
        <dbReference type="ARBA" id="ARBA00052910"/>
    </source>
</evidence>
<reference evidence="19" key="2">
    <citation type="submission" date="2021-02" db="EMBL/GenBank/DDBJ databases">
        <authorList>
            <person name="Kimball J.A."/>
            <person name="Haas M.W."/>
            <person name="Macchietto M."/>
            <person name="Kono T."/>
            <person name="Duquette J."/>
            <person name="Shao M."/>
        </authorList>
    </citation>
    <scope>NUCLEOTIDE SEQUENCE</scope>
    <source>
        <tissue evidence="19">Fresh leaf tissue</tissue>
    </source>
</reference>
<dbReference type="AlphaFoldDB" id="A0A8J5WGI7"/>
<keyword evidence="11 17" id="KW-0408">Iron</keyword>
<evidence type="ECO:0000256" key="14">
    <source>
        <dbReference type="ARBA" id="ARBA00023241"/>
    </source>
</evidence>
<evidence type="ECO:0000313" key="20">
    <source>
        <dbReference type="Proteomes" id="UP000729402"/>
    </source>
</evidence>
<evidence type="ECO:0000256" key="3">
    <source>
        <dbReference type="ARBA" id="ARBA00004966"/>
    </source>
</evidence>
<evidence type="ECO:0000256" key="4">
    <source>
        <dbReference type="ARBA" id="ARBA00010617"/>
    </source>
</evidence>
<keyword evidence="5 17" id="KW-0349">Heme</keyword>